<dbReference type="Gene3D" id="2.170.300.10">
    <property type="entry name" value="Tie2 ligand-binding domain superfamily"/>
    <property type="match status" value="1"/>
</dbReference>
<evidence type="ECO:0000256" key="1">
    <source>
        <dbReference type="ARBA" id="ARBA00022536"/>
    </source>
</evidence>
<dbReference type="PROSITE" id="PS00022">
    <property type="entry name" value="EGF_1"/>
    <property type="match status" value="1"/>
</dbReference>
<reference evidence="6" key="2">
    <citation type="journal article" date="2018" name="Environ. Sci. Technol.">
        <title>The Toxicogenome of Hyalella azteca: A Model for Sediment Ecotoxicology and Evolutionary Toxicology.</title>
        <authorList>
            <person name="Poynton H.C."/>
            <person name="Hasenbein S."/>
            <person name="Benoit J.B."/>
            <person name="Sepulveda M.S."/>
            <person name="Poelchau M.F."/>
            <person name="Hughes D.S.T."/>
            <person name="Murali S.C."/>
            <person name="Chen S."/>
            <person name="Glastad K.M."/>
            <person name="Goodisman M.A.D."/>
            <person name="Werren J.H."/>
            <person name="Vineis J.H."/>
            <person name="Bowen J.L."/>
            <person name="Friedrich M."/>
            <person name="Jones J."/>
            <person name="Robertson H.M."/>
            <person name="Feyereisen R."/>
            <person name="Mechler-Hickson A."/>
            <person name="Mathers N."/>
            <person name="Lee C.E."/>
            <person name="Colbourne J.K."/>
            <person name="Biales A."/>
            <person name="Johnston J.S."/>
            <person name="Wellborn G.A."/>
            <person name="Rosendale A.J."/>
            <person name="Cridge A.G."/>
            <person name="Munoz-Torres M.C."/>
            <person name="Bain P.A."/>
            <person name="Manny A.R."/>
            <person name="Major K.M."/>
            <person name="Lambert F.N."/>
            <person name="Vulpe C.D."/>
            <person name="Tuck P."/>
            <person name="Blalock B.J."/>
            <person name="Lin Y.Y."/>
            <person name="Smith M.E."/>
            <person name="Ochoa-Acuna H."/>
            <person name="Chen M.M."/>
            <person name="Childers C.P."/>
            <person name="Qu J."/>
            <person name="Dugan S."/>
            <person name="Lee S.L."/>
            <person name="Chao H."/>
            <person name="Dinh H."/>
            <person name="Han Y."/>
            <person name="Doddapaneni H."/>
            <person name="Worley K.C."/>
            <person name="Muzny D.M."/>
            <person name="Gibbs R.A."/>
            <person name="Richards S."/>
        </authorList>
    </citation>
    <scope>NUCLEOTIDE SEQUENCE</scope>
    <source>
        <strain evidence="6">HAZT.00-mixed</strain>
        <tissue evidence="6">Whole organism</tissue>
    </source>
</reference>
<dbReference type="SMART" id="SM00181">
    <property type="entry name" value="EGF"/>
    <property type="match status" value="2"/>
</dbReference>
<evidence type="ECO:0000259" key="5">
    <source>
        <dbReference type="PROSITE" id="PS00022"/>
    </source>
</evidence>
<accession>A0A6A0GSZ6</accession>
<dbReference type="Proteomes" id="UP000711488">
    <property type="component" value="Unassembled WGS sequence"/>
</dbReference>
<dbReference type="FunFam" id="2.170.300.10:FF:000041">
    <property type="entry name" value="Tyrosine protein kinase receptor tie-1, putative"/>
    <property type="match status" value="1"/>
</dbReference>
<dbReference type="Pfam" id="PF00053">
    <property type="entry name" value="EGF_laminin"/>
    <property type="match status" value="1"/>
</dbReference>
<dbReference type="InterPro" id="IPR002049">
    <property type="entry name" value="LE_dom"/>
</dbReference>
<evidence type="ECO:0000313" key="6">
    <source>
        <dbReference type="EMBL" id="KAA0187104.1"/>
    </source>
</evidence>
<comment type="caution">
    <text evidence="6">The sequence shown here is derived from an EMBL/GenBank/DDBJ whole genome shotgun (WGS) entry which is preliminary data.</text>
</comment>
<protein>
    <recommendedName>
        <fullName evidence="5">EGF-like domain-containing protein</fullName>
    </recommendedName>
</protein>
<proteinExistence type="predicted"/>
<evidence type="ECO:0000256" key="3">
    <source>
        <dbReference type="ARBA" id="ARBA00022737"/>
    </source>
</evidence>
<dbReference type="PANTHER" id="PTHR24043:SF8">
    <property type="entry name" value="EGF-LIKE DOMAIN-CONTAINING PROTEIN"/>
    <property type="match status" value="1"/>
</dbReference>
<dbReference type="PANTHER" id="PTHR24043">
    <property type="entry name" value="SCAVENGER RECEPTOR CLASS F"/>
    <property type="match status" value="1"/>
</dbReference>
<reference evidence="6" key="3">
    <citation type="submission" date="2019-06" db="EMBL/GenBank/DDBJ databases">
        <authorList>
            <person name="Poynton C."/>
            <person name="Hasenbein S."/>
            <person name="Benoit J.B."/>
            <person name="Sepulveda M.S."/>
            <person name="Poelchau M.F."/>
            <person name="Murali S.C."/>
            <person name="Chen S."/>
            <person name="Glastad K.M."/>
            <person name="Werren J.H."/>
            <person name="Vineis J.H."/>
            <person name="Bowen J.L."/>
            <person name="Friedrich M."/>
            <person name="Jones J."/>
            <person name="Robertson H.M."/>
            <person name="Feyereisen R."/>
            <person name="Mechler-Hickson A."/>
            <person name="Mathers N."/>
            <person name="Lee C.E."/>
            <person name="Colbourne J.K."/>
            <person name="Biales A."/>
            <person name="Johnston J.S."/>
            <person name="Wellborn G.A."/>
            <person name="Rosendale A.J."/>
            <person name="Cridge A.G."/>
            <person name="Munoz-Torres M.C."/>
            <person name="Bain P.A."/>
            <person name="Manny A.R."/>
            <person name="Major K.M."/>
            <person name="Lambert F.N."/>
            <person name="Vulpe C.D."/>
            <person name="Tuck P."/>
            <person name="Blalock B.J."/>
            <person name="Lin Y.-Y."/>
            <person name="Smith M.E."/>
            <person name="Ochoa-Acuna H."/>
            <person name="Chen M.-J.M."/>
            <person name="Childers C.P."/>
            <person name="Qu J."/>
            <person name="Dugan S."/>
            <person name="Lee S.L."/>
            <person name="Chao H."/>
            <person name="Dinh H."/>
            <person name="Han Y."/>
            <person name="Doddapaneni H."/>
            <person name="Worley K.C."/>
            <person name="Muzny D.M."/>
            <person name="Gibbs R.A."/>
            <person name="Richards S."/>
        </authorList>
    </citation>
    <scope>NUCLEOTIDE SEQUENCE</scope>
    <source>
        <strain evidence="6">HAZT.00-mixed</strain>
        <tissue evidence="6">Whole organism</tissue>
    </source>
</reference>
<feature type="non-terminal residue" evidence="6">
    <location>
        <position position="103"/>
    </location>
</feature>
<dbReference type="PRINTS" id="PR00011">
    <property type="entry name" value="EGFLAMININ"/>
</dbReference>
<dbReference type="EMBL" id="JQDR03015136">
    <property type="protein sequence ID" value="KAA0187104.1"/>
    <property type="molecule type" value="Genomic_DNA"/>
</dbReference>
<evidence type="ECO:0000256" key="4">
    <source>
        <dbReference type="ARBA" id="ARBA00023157"/>
    </source>
</evidence>
<feature type="domain" description="EGF-like" evidence="5">
    <location>
        <begin position="70"/>
        <end position="81"/>
    </location>
</feature>
<keyword evidence="1" id="KW-0245">EGF-like domain</keyword>
<keyword evidence="3" id="KW-0677">Repeat</keyword>
<organism evidence="6">
    <name type="scientific">Hyalella azteca</name>
    <name type="common">Amphipod</name>
    <dbReference type="NCBI Taxonomy" id="294128"/>
    <lineage>
        <taxon>Eukaryota</taxon>
        <taxon>Metazoa</taxon>
        <taxon>Ecdysozoa</taxon>
        <taxon>Arthropoda</taxon>
        <taxon>Crustacea</taxon>
        <taxon>Multicrustacea</taxon>
        <taxon>Malacostraca</taxon>
        <taxon>Eumalacostraca</taxon>
        <taxon>Peracarida</taxon>
        <taxon>Amphipoda</taxon>
        <taxon>Senticaudata</taxon>
        <taxon>Talitrida</taxon>
        <taxon>Talitroidea</taxon>
        <taxon>Hyalellidae</taxon>
        <taxon>Hyalella</taxon>
    </lineage>
</organism>
<sequence length="103" mass="11036">MHGTACRYPCSCVWPNTDGCHPETGACYCKPGFRGVNCESRCFRGLYGGNCSRSCGCKNGGSCHPETGKCQCGRGWQGADCQTPCPLNKYGVNCNQDCPPCTH</sequence>
<keyword evidence="2" id="KW-0732">Signal</keyword>
<keyword evidence="4" id="KW-1015">Disulfide bond</keyword>
<dbReference type="InterPro" id="IPR000742">
    <property type="entry name" value="EGF"/>
</dbReference>
<evidence type="ECO:0000256" key="2">
    <source>
        <dbReference type="ARBA" id="ARBA00022729"/>
    </source>
</evidence>
<reference evidence="6" key="1">
    <citation type="submission" date="2014-08" db="EMBL/GenBank/DDBJ databases">
        <authorList>
            <person name="Murali S."/>
            <person name="Richards S."/>
            <person name="Bandaranaike D."/>
            <person name="Bellair M."/>
            <person name="Blankenburg K."/>
            <person name="Chao H."/>
            <person name="Dinh H."/>
            <person name="Doddapaneni H."/>
            <person name="Dugan-Rocha S."/>
            <person name="Elkadiri S."/>
            <person name="Gnanaolivu R."/>
            <person name="Hughes D."/>
            <person name="Lee S."/>
            <person name="Li M."/>
            <person name="Ming W."/>
            <person name="Munidasa M."/>
            <person name="Muniz J."/>
            <person name="Nguyen L."/>
            <person name="Osuji N."/>
            <person name="Pu L.-L."/>
            <person name="Puazo M."/>
            <person name="Skinner E."/>
            <person name="Qu C."/>
            <person name="Quiroz J."/>
            <person name="Raj R."/>
            <person name="Weissenberger G."/>
            <person name="Xin Y."/>
            <person name="Zou X."/>
            <person name="Han Y."/>
            <person name="Worley K."/>
            <person name="Muzny D."/>
            <person name="Gibbs R."/>
        </authorList>
    </citation>
    <scope>NUCLEOTIDE SEQUENCE</scope>
    <source>
        <strain evidence="6">HAZT.00-mixed</strain>
        <tissue evidence="6">Whole organism</tissue>
    </source>
</reference>
<dbReference type="InterPro" id="IPR042635">
    <property type="entry name" value="MEGF10/SREC1/2-like"/>
</dbReference>
<dbReference type="AlphaFoldDB" id="A0A6A0GSZ6"/>
<dbReference type="GO" id="GO:0005044">
    <property type="term" value="F:scavenger receptor activity"/>
    <property type="evidence" value="ECO:0007669"/>
    <property type="project" value="InterPro"/>
</dbReference>
<name>A0A6A0GSZ6_HYAAZ</name>
<gene>
    <name evidence="6" type="ORF">HAZT_HAZT010786</name>
</gene>